<dbReference type="SUPFAM" id="SSF81343">
    <property type="entry name" value="Fumarate reductase respiratory complex transmembrane subunits"/>
    <property type="match status" value="1"/>
</dbReference>
<keyword evidence="1" id="KW-0472">Membrane</keyword>
<comment type="caution">
    <text evidence="2">The sequence shown here is derived from an EMBL/GenBank/DDBJ whole genome shotgun (WGS) entry which is preliminary data.</text>
</comment>
<proteinExistence type="predicted"/>
<keyword evidence="1" id="KW-0812">Transmembrane</keyword>
<evidence type="ECO:0008006" key="4">
    <source>
        <dbReference type="Google" id="ProtNLM"/>
    </source>
</evidence>
<sequence length="106" mass="11795">MRESTKMLLHYITALIIIVTGLIHLLANNDPNIGKLITANTYLYLGNMAIFLAALLYHTFNGIRVILIELVPDKCWTKLIGWAILLIGIATYIVGFQVLLMALGLI</sequence>
<evidence type="ECO:0000256" key="1">
    <source>
        <dbReference type="SAM" id="Phobius"/>
    </source>
</evidence>
<protein>
    <recommendedName>
        <fullName evidence="4">Succinate dehydrogenase</fullName>
    </recommendedName>
</protein>
<dbReference type="EMBL" id="RCOR01000018">
    <property type="protein sequence ID" value="RSN69567.1"/>
    <property type="molecule type" value="Genomic_DNA"/>
</dbReference>
<reference evidence="2 3" key="1">
    <citation type="submission" date="2018-10" db="EMBL/GenBank/DDBJ databases">
        <title>Co-occurring genomic capacity for anaerobic methane metabolism and dissimilatory sulfite reduction discovered in the Korarchaeota.</title>
        <authorList>
            <person name="Mckay L.J."/>
            <person name="Dlakic M."/>
            <person name="Fields M.W."/>
            <person name="Delmont T.O."/>
            <person name="Eren A.M."/>
            <person name="Jay Z.J."/>
            <person name="Klingelsmith K.B."/>
            <person name="Rusch D.B."/>
            <person name="Inskeep W.P."/>
        </authorList>
    </citation>
    <scope>NUCLEOTIDE SEQUENCE [LARGE SCALE GENOMIC DNA]</scope>
    <source>
        <strain evidence="2 3">WS</strain>
    </source>
</reference>
<dbReference type="GO" id="GO:0016020">
    <property type="term" value="C:membrane"/>
    <property type="evidence" value="ECO:0007669"/>
    <property type="project" value="InterPro"/>
</dbReference>
<feature type="transmembrane region" description="Helical" evidence="1">
    <location>
        <begin position="7"/>
        <end position="27"/>
    </location>
</feature>
<accession>A0A3R9WYU2</accession>
<dbReference type="RefSeq" id="WP_052568367.1">
    <property type="nucleotide sequence ID" value="NZ_RCOR01000018.1"/>
</dbReference>
<dbReference type="InterPro" id="IPR034804">
    <property type="entry name" value="SQR/QFR_C/D"/>
</dbReference>
<evidence type="ECO:0000313" key="3">
    <source>
        <dbReference type="Proteomes" id="UP000278149"/>
    </source>
</evidence>
<feature type="transmembrane region" description="Helical" evidence="1">
    <location>
        <begin position="42"/>
        <end position="67"/>
    </location>
</feature>
<dbReference type="Gene3D" id="1.20.1300.10">
    <property type="entry name" value="Fumarate reductase/succinate dehydrogenase, transmembrane subunit"/>
    <property type="match status" value="1"/>
</dbReference>
<evidence type="ECO:0000313" key="2">
    <source>
        <dbReference type="EMBL" id="RSN69567.1"/>
    </source>
</evidence>
<feature type="transmembrane region" description="Helical" evidence="1">
    <location>
        <begin position="79"/>
        <end position="103"/>
    </location>
</feature>
<dbReference type="Proteomes" id="UP000278149">
    <property type="component" value="Unassembled WGS sequence"/>
</dbReference>
<dbReference type="GeneID" id="6094447"/>
<name>A0A3R9WYU2_9CREN</name>
<keyword evidence="1" id="KW-1133">Transmembrane helix</keyword>
<gene>
    <name evidence="2" type="ORF">D9Q81_02890</name>
</gene>
<dbReference type="AlphaFoldDB" id="A0A3R9WYU2"/>
<organism evidence="2 3">
    <name type="scientific">Candidatus Korarchaeum cryptofilum</name>
    <dbReference type="NCBI Taxonomy" id="498846"/>
    <lineage>
        <taxon>Archaea</taxon>
        <taxon>Thermoproteota</taxon>
        <taxon>Candidatus Korarchaeia</taxon>
        <taxon>Candidatus Korarchaeales</taxon>
        <taxon>Candidatus Korarchaeaceae</taxon>
        <taxon>Candidatus Korarchaeum</taxon>
    </lineage>
</organism>